<feature type="domain" description="Mur ligase C-terminal" evidence="10">
    <location>
        <begin position="367"/>
        <end position="495"/>
    </location>
</feature>
<dbReference type="InterPro" id="IPR004101">
    <property type="entry name" value="Mur_ligase_C"/>
</dbReference>
<comment type="pathway">
    <text evidence="7 8">Cell wall biogenesis; peptidoglycan biosynthesis.</text>
</comment>
<feature type="binding site" evidence="7">
    <location>
        <begin position="135"/>
        <end position="141"/>
    </location>
    <ligand>
        <name>ATP</name>
        <dbReference type="ChEBI" id="CHEBI:30616"/>
    </ligand>
</feature>
<keyword evidence="5 7" id="KW-0131">Cell cycle</keyword>
<dbReference type="PANTHER" id="PTHR23135">
    <property type="entry name" value="MUR LIGASE FAMILY MEMBER"/>
    <property type="match status" value="1"/>
</dbReference>
<evidence type="ECO:0000256" key="1">
    <source>
        <dbReference type="ARBA" id="ARBA00005898"/>
    </source>
</evidence>
<name>A0A9X1LXY6_9MICO</name>
<feature type="binding site" evidence="7">
    <location>
        <position position="48"/>
    </location>
    <ligand>
        <name>UDP-N-acetyl-alpha-D-muramoyl-L-alanyl-D-glutamate</name>
        <dbReference type="ChEBI" id="CHEBI:83900"/>
    </ligand>
</feature>
<dbReference type="InterPro" id="IPR013221">
    <property type="entry name" value="Mur_ligase_cen"/>
</dbReference>
<dbReference type="GO" id="GO:0005737">
    <property type="term" value="C:cytoplasm"/>
    <property type="evidence" value="ECO:0007669"/>
    <property type="project" value="UniProtKB-SubCell"/>
</dbReference>
<evidence type="ECO:0000256" key="5">
    <source>
        <dbReference type="ARBA" id="ARBA00023306"/>
    </source>
</evidence>
<dbReference type="NCBIfam" id="TIGR01085">
    <property type="entry name" value="murE"/>
    <property type="match status" value="1"/>
</dbReference>
<dbReference type="InterPro" id="IPR036565">
    <property type="entry name" value="Mur-like_cat_sf"/>
</dbReference>
<dbReference type="GO" id="GO:0009252">
    <property type="term" value="P:peptidoglycan biosynthetic process"/>
    <property type="evidence" value="ECO:0007669"/>
    <property type="project" value="UniProtKB-UniRule"/>
</dbReference>
<evidence type="ECO:0000313" key="13">
    <source>
        <dbReference type="Proteomes" id="UP001139354"/>
    </source>
</evidence>
<dbReference type="SUPFAM" id="SSF63418">
    <property type="entry name" value="MurE/MurF N-terminal domain"/>
    <property type="match status" value="1"/>
</dbReference>
<dbReference type="GO" id="GO:0051301">
    <property type="term" value="P:cell division"/>
    <property type="evidence" value="ECO:0007669"/>
    <property type="project" value="UniProtKB-KW"/>
</dbReference>
<dbReference type="Pfam" id="PF08245">
    <property type="entry name" value="Mur_ligase_M"/>
    <property type="match status" value="1"/>
</dbReference>
<reference evidence="12" key="1">
    <citation type="submission" date="2021-04" db="EMBL/GenBank/DDBJ databases">
        <title>Microbacterium tenobrionis sp. nov. and Microbacterium allomyrinae sp. nov., isolated from larvae of Tenobrio molitor and Allomyrina dichotoma, respectively.</title>
        <authorList>
            <person name="Lee S.D."/>
        </authorList>
    </citation>
    <scope>NUCLEOTIDE SEQUENCE</scope>
    <source>
        <strain evidence="12">BWT-G7</strain>
    </source>
</reference>
<comment type="cofactor">
    <cofactor evidence="7">
        <name>Mg(2+)</name>
        <dbReference type="ChEBI" id="CHEBI:18420"/>
    </cofactor>
</comment>
<comment type="PTM">
    <text evidence="7">Carboxylation is probably crucial for Mg(2+) binding and, consequently, for the gamma-phosphate positioning of ATP.</text>
</comment>
<feature type="binding site" evidence="7">
    <location>
        <position position="204"/>
    </location>
    <ligand>
        <name>UDP-N-acetyl-alpha-D-muramoyl-L-alanyl-D-glutamate</name>
        <dbReference type="ChEBI" id="CHEBI:83900"/>
    </ligand>
</feature>
<proteinExistence type="inferred from homology"/>
<comment type="subcellular location">
    <subcellularLocation>
        <location evidence="7 8">Cytoplasm</location>
    </subcellularLocation>
</comment>
<dbReference type="PANTHER" id="PTHR23135:SF4">
    <property type="entry name" value="UDP-N-ACETYLMURAMOYL-L-ALANYL-D-GLUTAMATE--2,6-DIAMINOPIMELATE LIGASE MURE HOMOLOG, CHLOROPLASTIC"/>
    <property type="match status" value="1"/>
</dbReference>
<keyword evidence="4 7" id="KW-0573">Peptidoglycan synthesis</keyword>
<keyword evidence="7" id="KW-0963">Cytoplasm</keyword>
<dbReference type="GO" id="GO:0008360">
    <property type="term" value="P:regulation of cell shape"/>
    <property type="evidence" value="ECO:0007669"/>
    <property type="project" value="UniProtKB-KW"/>
</dbReference>
<dbReference type="Proteomes" id="UP001139354">
    <property type="component" value="Unassembled WGS sequence"/>
</dbReference>
<organism evidence="12 13">
    <name type="scientific">Microbacterium allomyrinae</name>
    <dbReference type="NCBI Taxonomy" id="2830666"/>
    <lineage>
        <taxon>Bacteria</taxon>
        <taxon>Bacillati</taxon>
        <taxon>Actinomycetota</taxon>
        <taxon>Actinomycetes</taxon>
        <taxon>Micrococcales</taxon>
        <taxon>Microbacteriaceae</taxon>
        <taxon>Microbacterium</taxon>
    </lineage>
</organism>
<feature type="binding site" evidence="7">
    <location>
        <begin position="177"/>
        <end position="178"/>
    </location>
    <ligand>
        <name>UDP-N-acetyl-alpha-D-muramoyl-L-alanyl-D-glutamate</name>
        <dbReference type="ChEBI" id="CHEBI:83900"/>
    </ligand>
</feature>
<evidence type="ECO:0000256" key="7">
    <source>
        <dbReference type="HAMAP-Rule" id="MF_00208"/>
    </source>
</evidence>
<keyword evidence="3 7" id="KW-0133">Cell shape</keyword>
<dbReference type="Gene3D" id="3.40.1190.10">
    <property type="entry name" value="Mur-like, catalytic domain"/>
    <property type="match status" value="1"/>
</dbReference>
<dbReference type="Gene3D" id="3.90.190.20">
    <property type="entry name" value="Mur ligase, C-terminal domain"/>
    <property type="match status" value="1"/>
</dbReference>
<keyword evidence="2 7" id="KW-0132">Cell division</keyword>
<comment type="caution">
    <text evidence="7">Lacks conserved residue(s) required for the propagation of feature annotation.</text>
</comment>
<sequence>MPTDAPSNLPPVLRPDAPPTHALADLAATFAVDVRGDVSTATLTGITLATADLRPGDVFVAVNGVNRHGAEFAGTAAEKGAVAVVTDAAGADLAGASGLPVILVDDPRGSLGDLSAWVYSTGRDDQLPILFATTGTNGKTSVSHLLEGILGQLGAKTGLSSTAERHIAGQVIVSRLTTPEAYEMHALLALMRERGVEAVAVEVSAQALSRRRVDGIMFDVAGFTNLTHDHLDDYADMREYFEAKLPLFLPDRSRRAVVCIDSEQGAEVVARSQVPTVTVGTPSLASDPVAAADADWVVEILDERQIGTEFRLTARDGRTLTTLVPVIGRHMAANAGLAIVMILEGGYAWERLVSALDGSRIEAYLPGRTELVSGETGPAVYVDFGHSPDAFEKTLAAVRRVTPGKVVMLFGADGDRDATKRHDMGRTAVVGSDILVITDHHPRHEDPDAIRATLLEGARRAQPDAEILEFSPPERAIIEAVALVGEGDAILWAGPGHQDYRDIRGVRTPYSARELARRALRAAGWPVPEPHWPVPYPENETPASDPLRPIHPVV</sequence>
<dbReference type="EC" id="6.3.2.-" evidence="7"/>
<dbReference type="GO" id="GO:0000287">
    <property type="term" value="F:magnesium ion binding"/>
    <property type="evidence" value="ECO:0007669"/>
    <property type="project" value="UniProtKB-UniRule"/>
</dbReference>
<dbReference type="GO" id="GO:0071555">
    <property type="term" value="P:cell wall organization"/>
    <property type="evidence" value="ECO:0007669"/>
    <property type="project" value="UniProtKB-KW"/>
</dbReference>
<dbReference type="Pfam" id="PF02875">
    <property type="entry name" value="Mur_ligase_C"/>
    <property type="match status" value="1"/>
</dbReference>
<keyword evidence="7" id="KW-0067">ATP-binding</keyword>
<comment type="caution">
    <text evidence="12">The sequence shown here is derived from an EMBL/GenBank/DDBJ whole genome shotgun (WGS) entry which is preliminary data.</text>
</comment>
<keyword evidence="7" id="KW-0547">Nucleotide-binding</keyword>
<dbReference type="Pfam" id="PF01225">
    <property type="entry name" value="Mur_ligase"/>
    <property type="match status" value="1"/>
</dbReference>
<feature type="modified residue" description="N6-carboxylysine" evidence="7">
    <location>
        <position position="244"/>
    </location>
</feature>
<feature type="binding site" evidence="7">
    <location>
        <position position="212"/>
    </location>
    <ligand>
        <name>UDP-N-acetyl-alpha-D-muramoyl-L-alanyl-D-glutamate</name>
        <dbReference type="ChEBI" id="CHEBI:83900"/>
    </ligand>
</feature>
<dbReference type="RefSeq" id="WP_229385763.1">
    <property type="nucleotide sequence ID" value="NZ_JAGTTN010000007.1"/>
</dbReference>
<keyword evidence="13" id="KW-1185">Reference proteome</keyword>
<evidence type="ECO:0000313" key="12">
    <source>
        <dbReference type="EMBL" id="MCC2033756.1"/>
    </source>
</evidence>
<gene>
    <name evidence="7" type="primary">murE</name>
    <name evidence="12" type="ORF">KEC57_16345</name>
</gene>
<accession>A0A9X1LXY6</accession>
<feature type="binding site" evidence="7">
    <location>
        <position position="50"/>
    </location>
    <ligand>
        <name>UDP-N-acetyl-alpha-D-muramoyl-L-alanyl-D-glutamate</name>
        <dbReference type="ChEBI" id="CHEBI:83900"/>
    </ligand>
</feature>
<evidence type="ECO:0000256" key="8">
    <source>
        <dbReference type="RuleBase" id="RU004135"/>
    </source>
</evidence>
<dbReference type="InterPro" id="IPR036615">
    <property type="entry name" value="Mur_ligase_C_dom_sf"/>
</dbReference>
<feature type="domain" description="Mur ligase N-terminal catalytic" evidence="9">
    <location>
        <begin position="43"/>
        <end position="115"/>
    </location>
</feature>
<dbReference type="InterPro" id="IPR000713">
    <property type="entry name" value="Mur_ligase_N"/>
</dbReference>
<dbReference type="Gene3D" id="3.40.1390.10">
    <property type="entry name" value="MurE/MurF, N-terminal domain"/>
    <property type="match status" value="1"/>
</dbReference>
<evidence type="ECO:0000256" key="4">
    <source>
        <dbReference type="ARBA" id="ARBA00022984"/>
    </source>
</evidence>
<evidence type="ECO:0000256" key="6">
    <source>
        <dbReference type="ARBA" id="ARBA00023316"/>
    </source>
</evidence>
<dbReference type="EMBL" id="JAGTTN010000007">
    <property type="protein sequence ID" value="MCC2033756.1"/>
    <property type="molecule type" value="Genomic_DNA"/>
</dbReference>
<evidence type="ECO:0000259" key="9">
    <source>
        <dbReference type="Pfam" id="PF01225"/>
    </source>
</evidence>
<evidence type="ECO:0000256" key="2">
    <source>
        <dbReference type="ARBA" id="ARBA00022618"/>
    </source>
</evidence>
<dbReference type="InterPro" id="IPR005761">
    <property type="entry name" value="UDP-N-AcMur-Glu-dNH2Pim_ligase"/>
</dbReference>
<protein>
    <recommendedName>
        <fullName evidence="7">UDP-N-acetylmuramyl-tripeptide synthetase</fullName>
        <ecNumber evidence="7">6.3.2.-</ecNumber>
    </recommendedName>
    <alternativeName>
        <fullName evidence="7">UDP-MurNAc-tripeptide synthetase</fullName>
    </alternativeName>
</protein>
<dbReference type="InterPro" id="IPR035911">
    <property type="entry name" value="MurE/MurF_N"/>
</dbReference>
<comment type="similarity">
    <text evidence="1 7">Belongs to the MurCDEF family. MurE subfamily.</text>
</comment>
<keyword evidence="6 7" id="KW-0961">Cell wall biogenesis/degradation</keyword>
<dbReference type="AlphaFoldDB" id="A0A9X1LXY6"/>
<dbReference type="GO" id="GO:0016881">
    <property type="term" value="F:acid-amino acid ligase activity"/>
    <property type="evidence" value="ECO:0007669"/>
    <property type="project" value="UniProtKB-UniRule"/>
</dbReference>
<dbReference type="SUPFAM" id="SSF53244">
    <property type="entry name" value="MurD-like peptide ligases, peptide-binding domain"/>
    <property type="match status" value="1"/>
</dbReference>
<dbReference type="SUPFAM" id="SSF53623">
    <property type="entry name" value="MurD-like peptide ligases, catalytic domain"/>
    <property type="match status" value="1"/>
</dbReference>
<dbReference type="HAMAP" id="MF_00208">
    <property type="entry name" value="MurE"/>
    <property type="match status" value="1"/>
</dbReference>
<evidence type="ECO:0000259" key="11">
    <source>
        <dbReference type="Pfam" id="PF08245"/>
    </source>
</evidence>
<dbReference type="GO" id="GO:0005524">
    <property type="term" value="F:ATP binding"/>
    <property type="evidence" value="ECO:0007669"/>
    <property type="project" value="UniProtKB-UniRule"/>
</dbReference>
<comment type="function">
    <text evidence="7">Catalyzes the addition of an amino acid to the nucleotide precursor UDP-N-acetylmuramoyl-L-alanyl-D-glutamate (UMAG) in the biosynthesis of bacterial cell-wall peptidoglycan.</text>
</comment>
<evidence type="ECO:0000259" key="10">
    <source>
        <dbReference type="Pfam" id="PF02875"/>
    </source>
</evidence>
<keyword evidence="7" id="KW-0460">Magnesium</keyword>
<feature type="domain" description="Mur ligase central" evidence="11">
    <location>
        <begin position="134"/>
        <end position="341"/>
    </location>
</feature>
<evidence type="ECO:0000256" key="3">
    <source>
        <dbReference type="ARBA" id="ARBA00022960"/>
    </source>
</evidence>
<keyword evidence="7 12" id="KW-0436">Ligase</keyword>